<dbReference type="PANTHER" id="PTHR23317:SF76">
    <property type="entry name" value="LD20667P"/>
    <property type="match status" value="1"/>
</dbReference>
<dbReference type="Proteomes" id="UP000252519">
    <property type="component" value="Unassembled WGS sequence"/>
</dbReference>
<organism evidence="4 5">
    <name type="scientific">Ancylostoma caninum</name>
    <name type="common">Dog hookworm</name>
    <dbReference type="NCBI Taxonomy" id="29170"/>
    <lineage>
        <taxon>Eukaryota</taxon>
        <taxon>Metazoa</taxon>
        <taxon>Ecdysozoa</taxon>
        <taxon>Nematoda</taxon>
        <taxon>Chromadorea</taxon>
        <taxon>Rhabditida</taxon>
        <taxon>Rhabditina</taxon>
        <taxon>Rhabditomorpha</taxon>
        <taxon>Strongyloidea</taxon>
        <taxon>Ancylostomatidae</taxon>
        <taxon>Ancylostomatinae</taxon>
        <taxon>Ancylostoma</taxon>
    </lineage>
</organism>
<dbReference type="InterPro" id="IPR046770">
    <property type="entry name" value="DOCKER_Lobe_B"/>
</dbReference>
<dbReference type="PROSITE" id="PS51651">
    <property type="entry name" value="DOCKER"/>
    <property type="match status" value="1"/>
</dbReference>
<dbReference type="PANTHER" id="PTHR23317">
    <property type="entry name" value="DEDICATOR OF CYTOKINESIS DOCK"/>
    <property type="match status" value="1"/>
</dbReference>
<protein>
    <recommendedName>
        <fullName evidence="3">DOCKER domain-containing protein</fullName>
    </recommendedName>
</protein>
<dbReference type="EMBL" id="JOJR01000831">
    <property type="protein sequence ID" value="RCN34044.1"/>
    <property type="molecule type" value="Genomic_DNA"/>
</dbReference>
<evidence type="ECO:0000313" key="5">
    <source>
        <dbReference type="Proteomes" id="UP000252519"/>
    </source>
</evidence>
<dbReference type="Pfam" id="PF20422">
    <property type="entry name" value="DHR-2_Lobe_B"/>
    <property type="match status" value="1"/>
</dbReference>
<accession>A0A368FP84</accession>
<evidence type="ECO:0000259" key="3">
    <source>
        <dbReference type="PROSITE" id="PS51651"/>
    </source>
</evidence>
<comment type="caution">
    <text evidence="4">The sequence shown here is derived from an EMBL/GenBank/DDBJ whole genome shotgun (WGS) entry which is preliminary data.</text>
</comment>
<comment type="similarity">
    <text evidence="2">Belongs to the DOCK family.</text>
</comment>
<name>A0A368FP84_ANCCA</name>
<evidence type="ECO:0000313" key="4">
    <source>
        <dbReference type="EMBL" id="RCN34044.1"/>
    </source>
</evidence>
<dbReference type="OrthoDB" id="47328at2759"/>
<dbReference type="InterPro" id="IPR046769">
    <property type="entry name" value="DOCKER_Lobe_A"/>
</dbReference>
<dbReference type="Pfam" id="PF20421">
    <property type="entry name" value="DHR-2_Lobe_C"/>
    <property type="match status" value="1"/>
</dbReference>
<dbReference type="Pfam" id="PF06920">
    <property type="entry name" value="DHR-2_Lobe_A"/>
    <property type="match status" value="1"/>
</dbReference>
<dbReference type="GO" id="GO:0005085">
    <property type="term" value="F:guanyl-nucleotide exchange factor activity"/>
    <property type="evidence" value="ECO:0007669"/>
    <property type="project" value="UniProtKB-KW"/>
</dbReference>
<dbReference type="InterPro" id="IPR026791">
    <property type="entry name" value="DOCK"/>
</dbReference>
<keyword evidence="5" id="KW-1185">Reference proteome</keyword>
<dbReference type="InterPro" id="IPR043161">
    <property type="entry name" value="DOCK_C_lobe_A"/>
</dbReference>
<proteinExistence type="inferred from homology"/>
<dbReference type="Gene3D" id="1.20.58.740">
    <property type="match status" value="1"/>
</dbReference>
<reference evidence="4 5" key="1">
    <citation type="submission" date="2014-10" db="EMBL/GenBank/DDBJ databases">
        <title>Draft genome of the hookworm Ancylostoma caninum.</title>
        <authorList>
            <person name="Mitreva M."/>
        </authorList>
    </citation>
    <scope>NUCLEOTIDE SEQUENCE [LARGE SCALE GENOMIC DNA]</scope>
    <source>
        <strain evidence="4 5">Baltimore</strain>
    </source>
</reference>
<evidence type="ECO:0000256" key="2">
    <source>
        <dbReference type="PROSITE-ProRule" id="PRU00984"/>
    </source>
</evidence>
<dbReference type="InterPro" id="IPR043162">
    <property type="entry name" value="DOCK_C_lobe_C"/>
</dbReference>
<dbReference type="GO" id="GO:0007264">
    <property type="term" value="P:small GTPase-mediated signal transduction"/>
    <property type="evidence" value="ECO:0007669"/>
    <property type="project" value="InterPro"/>
</dbReference>
<gene>
    <name evidence="4" type="ORF">ANCCAN_20114</name>
</gene>
<sequence length="572" mass="65369">MSLVSKNDSLVKDLVLNIHMILSDTVKLKEFANDFEMTIDLMYRVAKGYQTNPDLRLTWLLNMASRHADRELYCEAGQCVLHAAALAAEYIAMSTTDGFMPRGAVDFERISDNILEESAVSDDVLSPDVEGICESRHFTAAGLVNLVEKSMAFFEKAHMYELMPDVFRIVEPIVREWRDYRRLGAIYARLSEALGRIEPTVSITEDTADAWLSPLAGSDKRCFGTYFRVGFYGSRFGDLDGEEYVYKEGPFTKLSEISHRLESFYTERSDKRCFGTYFRVGFYGSRFGDLDGEEYVYKEGPFTKLSEISHRLESFYTERFGKDVVEVIKDSNNVVRSSLQPTKAYLQITYVEPYFDKWERRRRPTHFERSHKIKRFVYATPFTRDGKAHGDLKDQFKRRTILSTQYSFPYVKTRIKVVEREQKVLQPIQVAIDDIEKKTRELAAAIAQNPPDAKMLQMVLQGCIGTTVANVFLTDVALNEFGKPVDKLQNKLRLCFRDFSKKCADALTLNKNLILPDQLAYQSELQKNYVEFTRRMAPIIGGGGNRHERKEVTTGAEHAVAVAAEIGPVTSV</sequence>
<dbReference type="InterPro" id="IPR027357">
    <property type="entry name" value="DOCKER_dom"/>
</dbReference>
<keyword evidence="1" id="KW-0344">Guanine-nucleotide releasing factor</keyword>
<dbReference type="AlphaFoldDB" id="A0A368FP84"/>
<dbReference type="STRING" id="29170.A0A368FP84"/>
<evidence type="ECO:0000256" key="1">
    <source>
        <dbReference type="ARBA" id="ARBA00022658"/>
    </source>
</evidence>
<dbReference type="Gene3D" id="1.25.40.410">
    <property type="match status" value="1"/>
</dbReference>
<feature type="domain" description="DOCKER" evidence="3">
    <location>
        <begin position="47"/>
        <end position="545"/>
    </location>
</feature>
<dbReference type="InterPro" id="IPR046773">
    <property type="entry name" value="DOCKER_Lobe_C"/>
</dbReference>